<dbReference type="OrthoDB" id="6077919at2759"/>
<feature type="domain" description="ZAD" evidence="16">
    <location>
        <begin position="21"/>
        <end position="100"/>
    </location>
</feature>
<dbReference type="SUPFAM" id="SSF57716">
    <property type="entry name" value="Glucocorticoid receptor-like (DNA-binding domain)"/>
    <property type="match status" value="1"/>
</dbReference>
<evidence type="ECO:0000256" key="2">
    <source>
        <dbReference type="ARBA" id="ARBA00004123"/>
    </source>
</evidence>
<dbReference type="GO" id="GO:0045893">
    <property type="term" value="P:positive regulation of DNA-templated transcription"/>
    <property type="evidence" value="ECO:0007669"/>
    <property type="project" value="UniProtKB-ARBA"/>
</dbReference>
<dbReference type="RefSeq" id="XP_051859924.1">
    <property type="nucleotide sequence ID" value="XM_052003964.1"/>
</dbReference>
<dbReference type="Proteomes" id="UP000515160">
    <property type="component" value="Chromosome X"/>
</dbReference>
<comment type="subcellular location">
    <subcellularLocation>
        <location evidence="2">Nucleus</location>
    </subcellularLocation>
</comment>
<feature type="domain" description="C2H2-type" evidence="15">
    <location>
        <begin position="265"/>
        <end position="292"/>
    </location>
</feature>
<feature type="binding site" evidence="14">
    <location>
        <position position="73"/>
    </location>
    <ligand>
        <name>Zn(2+)</name>
        <dbReference type="ChEBI" id="CHEBI:29105"/>
    </ligand>
</feature>
<keyword evidence="5" id="KW-0677">Repeat</keyword>
<dbReference type="GO" id="GO:0000981">
    <property type="term" value="F:DNA-binding transcription factor activity, RNA polymerase II-specific"/>
    <property type="evidence" value="ECO:0007669"/>
    <property type="project" value="TreeGrafter"/>
</dbReference>
<feature type="domain" description="C2H2-type" evidence="15">
    <location>
        <begin position="321"/>
        <end position="348"/>
    </location>
</feature>
<dbReference type="FunFam" id="3.30.160.60:FF:004171">
    <property type="entry name" value="LD39664p"/>
    <property type="match status" value="1"/>
</dbReference>
<sequence>MSTTTTLSHQDIMNDDEPDPRNCRTCNVLTTRYLSLYEPYTHAGELTTLAALLSNCANLEILQSERFLPRHMCEQCVELLLQFCDFQRMVLRTDFKLRKRHAHTQRKVNAPQLSKGLTEQQIEEDVAATADEYVYVLEETVDSIVSEQRLDSSSPKVELFEVDFEPEEKYVEEQHEQEEEETSIATVKTEESNIKQRSQHRRKSYNPALQCPMCSKQLSTSNSFKYHMQLHGEDRPYVCNICGDSFKTRNAYDGHATLHNPNNPNKCRTCGKTYRQASSLRSHLLSHTGVKPFTCDICGKGLTQKSGYKKHMLTHTGEKPHTCDSCGRSFRYSSNLIAHKRSHSRKVGAVDQQKEQLE</sequence>
<evidence type="ECO:0000256" key="13">
    <source>
        <dbReference type="PROSITE-ProRule" id="PRU00042"/>
    </source>
</evidence>
<dbReference type="InterPro" id="IPR012934">
    <property type="entry name" value="Znf_AD"/>
</dbReference>
<evidence type="ECO:0000256" key="5">
    <source>
        <dbReference type="ARBA" id="ARBA00022737"/>
    </source>
</evidence>
<accession>A0A9C6SVS9</accession>
<feature type="binding site" evidence="14">
    <location>
        <position position="76"/>
    </location>
    <ligand>
        <name>Zn(2+)</name>
        <dbReference type="ChEBI" id="CHEBI:29105"/>
    </ligand>
</feature>
<evidence type="ECO:0000256" key="1">
    <source>
        <dbReference type="ARBA" id="ARBA00003767"/>
    </source>
</evidence>
<dbReference type="GeneID" id="117570309"/>
<keyword evidence="11" id="KW-0539">Nucleus</keyword>
<dbReference type="Gene3D" id="3.40.1800.20">
    <property type="match status" value="1"/>
</dbReference>
<evidence type="ECO:0000313" key="18">
    <source>
        <dbReference type="RefSeq" id="XP_051859924.1"/>
    </source>
</evidence>
<dbReference type="GO" id="GO:0000978">
    <property type="term" value="F:RNA polymerase II cis-regulatory region sequence-specific DNA binding"/>
    <property type="evidence" value="ECO:0007669"/>
    <property type="project" value="TreeGrafter"/>
</dbReference>
<organism evidence="17 18">
    <name type="scientific">Drosophila albomicans</name>
    <name type="common">Fruit fly</name>
    <dbReference type="NCBI Taxonomy" id="7291"/>
    <lineage>
        <taxon>Eukaryota</taxon>
        <taxon>Metazoa</taxon>
        <taxon>Ecdysozoa</taxon>
        <taxon>Arthropoda</taxon>
        <taxon>Hexapoda</taxon>
        <taxon>Insecta</taxon>
        <taxon>Pterygota</taxon>
        <taxon>Neoptera</taxon>
        <taxon>Endopterygota</taxon>
        <taxon>Diptera</taxon>
        <taxon>Brachycera</taxon>
        <taxon>Muscomorpha</taxon>
        <taxon>Ephydroidea</taxon>
        <taxon>Drosophilidae</taxon>
        <taxon>Drosophila</taxon>
    </lineage>
</organism>
<dbReference type="SMART" id="SM00355">
    <property type="entry name" value="ZnF_C2H2"/>
    <property type="match status" value="5"/>
</dbReference>
<evidence type="ECO:0000256" key="9">
    <source>
        <dbReference type="ARBA" id="ARBA00023125"/>
    </source>
</evidence>
<dbReference type="FunFam" id="3.30.160.60:FF:002110">
    <property type="entry name" value="Zinc finger protein 1053"/>
    <property type="match status" value="1"/>
</dbReference>
<keyword evidence="4 14" id="KW-0479">Metal-binding</keyword>
<dbReference type="Pfam" id="PF00096">
    <property type="entry name" value="zf-C2H2"/>
    <property type="match status" value="4"/>
</dbReference>
<dbReference type="InterPro" id="IPR013087">
    <property type="entry name" value="Znf_C2H2_type"/>
</dbReference>
<dbReference type="FunFam" id="3.30.160.60:FF:001732">
    <property type="entry name" value="Zgc:162936"/>
    <property type="match status" value="1"/>
</dbReference>
<dbReference type="PROSITE" id="PS50157">
    <property type="entry name" value="ZINC_FINGER_C2H2_2"/>
    <property type="match status" value="5"/>
</dbReference>
<keyword evidence="8" id="KW-0805">Transcription regulation</keyword>
<protein>
    <submittedName>
        <fullName evidence="18">Histone-lysine N-methyltransferase PRDM9</fullName>
    </submittedName>
</protein>
<comment type="similarity">
    <text evidence="3">Belongs to the krueppel C2H2-type zinc-finger protein family.</text>
</comment>
<evidence type="ECO:0000256" key="4">
    <source>
        <dbReference type="ARBA" id="ARBA00022723"/>
    </source>
</evidence>
<evidence type="ECO:0000256" key="10">
    <source>
        <dbReference type="ARBA" id="ARBA00023163"/>
    </source>
</evidence>
<reference evidence="18" key="1">
    <citation type="submission" date="2025-08" db="UniProtKB">
        <authorList>
            <consortium name="RefSeq"/>
        </authorList>
    </citation>
    <scope>IDENTIFICATION</scope>
    <source>
        <strain evidence="18">15112-1751.03</strain>
        <tissue evidence="18">Whole Adult</tissue>
    </source>
</reference>
<evidence type="ECO:0000256" key="12">
    <source>
        <dbReference type="ARBA" id="ARBA00037948"/>
    </source>
</evidence>
<proteinExistence type="inferred from homology"/>
<evidence type="ECO:0000256" key="6">
    <source>
        <dbReference type="ARBA" id="ARBA00022771"/>
    </source>
</evidence>
<evidence type="ECO:0000259" key="16">
    <source>
        <dbReference type="PROSITE" id="PS51915"/>
    </source>
</evidence>
<dbReference type="GO" id="GO:0008270">
    <property type="term" value="F:zinc ion binding"/>
    <property type="evidence" value="ECO:0007669"/>
    <property type="project" value="UniProtKB-UniRule"/>
</dbReference>
<keyword evidence="6 13" id="KW-0863">Zinc-finger</keyword>
<feature type="binding site" evidence="14">
    <location>
        <position position="23"/>
    </location>
    <ligand>
        <name>Zn(2+)</name>
        <dbReference type="ChEBI" id="CHEBI:29105"/>
    </ligand>
</feature>
<comment type="function">
    <text evidence="1">May be involved in transcriptional regulation.</text>
</comment>
<evidence type="ECO:0000259" key="15">
    <source>
        <dbReference type="PROSITE" id="PS50157"/>
    </source>
</evidence>
<evidence type="ECO:0000313" key="17">
    <source>
        <dbReference type="Proteomes" id="UP000515160"/>
    </source>
</evidence>
<dbReference type="Pfam" id="PF07776">
    <property type="entry name" value="zf-AD"/>
    <property type="match status" value="1"/>
</dbReference>
<evidence type="ECO:0000256" key="8">
    <source>
        <dbReference type="ARBA" id="ARBA00023015"/>
    </source>
</evidence>
<dbReference type="GO" id="GO:0005634">
    <property type="term" value="C:nucleus"/>
    <property type="evidence" value="ECO:0007669"/>
    <property type="project" value="UniProtKB-SubCell"/>
</dbReference>
<name>A0A9C6SVS9_DROAB</name>
<dbReference type="SUPFAM" id="SSF57667">
    <property type="entry name" value="beta-beta-alpha zinc fingers"/>
    <property type="match status" value="3"/>
</dbReference>
<evidence type="ECO:0000256" key="7">
    <source>
        <dbReference type="ARBA" id="ARBA00022833"/>
    </source>
</evidence>
<dbReference type="PROSITE" id="PS51915">
    <property type="entry name" value="ZAD"/>
    <property type="match status" value="1"/>
</dbReference>
<keyword evidence="17" id="KW-1185">Reference proteome</keyword>
<feature type="domain" description="C2H2-type" evidence="15">
    <location>
        <begin position="293"/>
        <end position="320"/>
    </location>
</feature>
<keyword evidence="7 14" id="KW-0862">Zinc</keyword>
<dbReference type="PANTHER" id="PTHR24388:SF54">
    <property type="entry name" value="PROTEIN ESCARGOT"/>
    <property type="match status" value="1"/>
</dbReference>
<dbReference type="PROSITE" id="PS00028">
    <property type="entry name" value="ZINC_FINGER_C2H2_1"/>
    <property type="match status" value="5"/>
</dbReference>
<dbReference type="SMART" id="SM00868">
    <property type="entry name" value="zf-AD"/>
    <property type="match status" value="1"/>
</dbReference>
<evidence type="ECO:0000256" key="14">
    <source>
        <dbReference type="PROSITE-ProRule" id="PRU01263"/>
    </source>
</evidence>
<feature type="domain" description="C2H2-type" evidence="15">
    <location>
        <begin position="237"/>
        <end position="264"/>
    </location>
</feature>
<dbReference type="AlphaFoldDB" id="A0A9C6SVS9"/>
<dbReference type="InterPro" id="IPR036236">
    <property type="entry name" value="Znf_C2H2_sf"/>
</dbReference>
<feature type="domain" description="C2H2-type" evidence="15">
    <location>
        <begin position="209"/>
        <end position="236"/>
    </location>
</feature>
<dbReference type="Gene3D" id="3.30.160.60">
    <property type="entry name" value="Classic Zinc Finger"/>
    <property type="match status" value="4"/>
</dbReference>
<comment type="similarity">
    <text evidence="12">Belongs to the snail C2H2-type zinc-finger protein family.</text>
</comment>
<keyword evidence="10" id="KW-0804">Transcription</keyword>
<feature type="binding site" evidence="14">
    <location>
        <position position="26"/>
    </location>
    <ligand>
        <name>Zn(2+)</name>
        <dbReference type="ChEBI" id="CHEBI:29105"/>
    </ligand>
</feature>
<keyword evidence="9" id="KW-0238">DNA-binding</keyword>
<evidence type="ECO:0000256" key="3">
    <source>
        <dbReference type="ARBA" id="ARBA00006991"/>
    </source>
</evidence>
<gene>
    <name evidence="18" type="primary">LOC117570309</name>
</gene>
<dbReference type="GO" id="GO:0005694">
    <property type="term" value="C:chromosome"/>
    <property type="evidence" value="ECO:0007669"/>
    <property type="project" value="UniProtKB-ARBA"/>
</dbReference>
<dbReference type="InterPro" id="IPR050527">
    <property type="entry name" value="Snail/Krueppel_Znf"/>
</dbReference>
<evidence type="ECO:0000256" key="11">
    <source>
        <dbReference type="ARBA" id="ARBA00023242"/>
    </source>
</evidence>
<dbReference type="PANTHER" id="PTHR24388">
    <property type="entry name" value="ZINC FINGER PROTEIN"/>
    <property type="match status" value="1"/>
</dbReference>